<dbReference type="Proteomes" id="UP000292958">
    <property type="component" value="Unassembled WGS sequence"/>
</dbReference>
<keyword evidence="2" id="KW-1185">Reference proteome</keyword>
<sequence length="169" mass="18459">MNKLSGQSQFVAAINTFVDASVALNRVWEETKVGGSNDYPFKESFDELLHRIISWRDTQKSLIGLDSETTEPNESSVYDQFKDIADAFNASGLNTTVESAAGLTSLTVTLPNEKIIMFGDSNATWGGEIYNTWDAYEQSEAADSLDTGLASTNRDPAAVLAAFRNTFLP</sequence>
<evidence type="ECO:0000313" key="1">
    <source>
        <dbReference type="EMBL" id="RZU29001.1"/>
    </source>
</evidence>
<dbReference type="AlphaFoldDB" id="A0A4Q7XYY7"/>
<protein>
    <submittedName>
        <fullName evidence="1">Uncharacterized protein</fullName>
    </submittedName>
</protein>
<dbReference type="EMBL" id="SHKW01000008">
    <property type="protein sequence ID" value="RZU29001.1"/>
    <property type="molecule type" value="Genomic_DNA"/>
</dbReference>
<organism evidence="1 2">
    <name type="scientific">Edaphobacter modestus</name>
    <dbReference type="NCBI Taxonomy" id="388466"/>
    <lineage>
        <taxon>Bacteria</taxon>
        <taxon>Pseudomonadati</taxon>
        <taxon>Acidobacteriota</taxon>
        <taxon>Terriglobia</taxon>
        <taxon>Terriglobales</taxon>
        <taxon>Acidobacteriaceae</taxon>
        <taxon>Edaphobacter</taxon>
    </lineage>
</organism>
<comment type="caution">
    <text evidence="1">The sequence shown here is derived from an EMBL/GenBank/DDBJ whole genome shotgun (WGS) entry which is preliminary data.</text>
</comment>
<evidence type="ECO:0000313" key="2">
    <source>
        <dbReference type="Proteomes" id="UP000292958"/>
    </source>
</evidence>
<name>A0A4Q7XYY7_9BACT</name>
<dbReference type="RefSeq" id="WP_130425432.1">
    <property type="nucleotide sequence ID" value="NZ_SHKW01000008.1"/>
</dbReference>
<proteinExistence type="predicted"/>
<reference evidence="1 2" key="1">
    <citation type="submission" date="2019-02" db="EMBL/GenBank/DDBJ databases">
        <title>Genomic Encyclopedia of Archaeal and Bacterial Type Strains, Phase II (KMG-II): from individual species to whole genera.</title>
        <authorList>
            <person name="Goeker M."/>
        </authorList>
    </citation>
    <scope>NUCLEOTIDE SEQUENCE [LARGE SCALE GENOMIC DNA]</scope>
    <source>
        <strain evidence="1 2">DSM 18101</strain>
    </source>
</reference>
<accession>A0A4Q7XYY7</accession>
<gene>
    <name evidence="1" type="ORF">BDD14_6589</name>
</gene>